<dbReference type="SUPFAM" id="SSF46689">
    <property type="entry name" value="Homeodomain-like"/>
    <property type="match status" value="2"/>
</dbReference>
<evidence type="ECO:0000256" key="1">
    <source>
        <dbReference type="ARBA" id="ARBA00023015"/>
    </source>
</evidence>
<dbReference type="PRINTS" id="PR00032">
    <property type="entry name" value="HTHARAC"/>
</dbReference>
<dbReference type="GO" id="GO:0003700">
    <property type="term" value="F:DNA-binding transcription factor activity"/>
    <property type="evidence" value="ECO:0007669"/>
    <property type="project" value="InterPro"/>
</dbReference>
<evidence type="ECO:0000256" key="4">
    <source>
        <dbReference type="ARBA" id="ARBA00023163"/>
    </source>
</evidence>
<evidence type="ECO:0000259" key="5">
    <source>
        <dbReference type="PROSITE" id="PS01124"/>
    </source>
</evidence>
<dbReference type="RefSeq" id="WP_187966047.1">
    <property type="nucleotide sequence ID" value="NZ_JACVDC010000040.1"/>
</dbReference>
<dbReference type="Proteomes" id="UP000653730">
    <property type="component" value="Unassembled WGS sequence"/>
</dbReference>
<protein>
    <submittedName>
        <fullName evidence="6">Helix-turn-helix transcriptional regulator</fullName>
    </submittedName>
</protein>
<organism evidence="6 7">
    <name type="scientific">Sinomicrobium weinanense</name>
    <dbReference type="NCBI Taxonomy" id="2842200"/>
    <lineage>
        <taxon>Bacteria</taxon>
        <taxon>Pseudomonadati</taxon>
        <taxon>Bacteroidota</taxon>
        <taxon>Flavobacteriia</taxon>
        <taxon>Flavobacteriales</taxon>
        <taxon>Flavobacteriaceae</taxon>
        <taxon>Sinomicrobium</taxon>
    </lineage>
</organism>
<dbReference type="SUPFAM" id="SSF51215">
    <property type="entry name" value="Regulatory protein AraC"/>
    <property type="match status" value="1"/>
</dbReference>
<reference evidence="6 7" key="1">
    <citation type="submission" date="2020-09" db="EMBL/GenBank/DDBJ databases">
        <title>Sinomicrobium weinanense sp. nov., a halophilic bacteria isolated from saline-alkali soil.</title>
        <authorList>
            <person name="Wu P."/>
            <person name="Ren H."/>
            <person name="Mei Y."/>
            <person name="Liang Y."/>
            <person name="Chen Z."/>
        </authorList>
    </citation>
    <scope>NUCLEOTIDE SEQUENCE [LARGE SCALE GENOMIC DNA]</scope>
    <source>
        <strain evidence="6 7">FJxs</strain>
    </source>
</reference>
<keyword evidence="4" id="KW-0804">Transcription</keyword>
<name>A0A926JSW0_9FLAO</name>
<evidence type="ECO:0000256" key="3">
    <source>
        <dbReference type="ARBA" id="ARBA00023159"/>
    </source>
</evidence>
<sequence length="255" mass="28825">MNDLEYISIENQASAFPEHYHETFCISLIHSGVEAIKMEEKTIYGEAGSITITNPYEVHSNPLVDPGVKLRFDTLYITGGLMKYLFDGENITFLQRKIRDQKAEEQFVALRNSFATGDTGNSRAALVAFARTLRPYSRQKNGDYSELTPGGLRETMDFIHHNITTNLSLEKIAKVAHCNKYGFAKKFRASTGMSPMNYVLMKKVFTGKKQITANSELTQIAYDYGFTDLAHFSKAFKRFVGISPAAYRKNIQQGR</sequence>
<dbReference type="InterPro" id="IPR020449">
    <property type="entry name" value="Tscrpt_reg_AraC-type_HTH"/>
</dbReference>
<comment type="caution">
    <text evidence="6">The sequence shown here is derived from an EMBL/GenBank/DDBJ whole genome shotgun (WGS) entry which is preliminary data.</text>
</comment>
<dbReference type="InterPro" id="IPR018060">
    <property type="entry name" value="HTH_AraC"/>
</dbReference>
<gene>
    <name evidence="6" type="ORF">IBL28_13080</name>
</gene>
<dbReference type="PROSITE" id="PS00041">
    <property type="entry name" value="HTH_ARAC_FAMILY_1"/>
    <property type="match status" value="1"/>
</dbReference>
<dbReference type="PANTHER" id="PTHR46796">
    <property type="entry name" value="HTH-TYPE TRANSCRIPTIONAL ACTIVATOR RHAS-RELATED"/>
    <property type="match status" value="1"/>
</dbReference>
<dbReference type="InterPro" id="IPR018062">
    <property type="entry name" value="HTH_AraC-typ_CS"/>
</dbReference>
<proteinExistence type="predicted"/>
<dbReference type="PROSITE" id="PS01124">
    <property type="entry name" value="HTH_ARAC_FAMILY_2"/>
    <property type="match status" value="1"/>
</dbReference>
<dbReference type="Pfam" id="PF12833">
    <property type="entry name" value="HTH_18"/>
    <property type="match status" value="1"/>
</dbReference>
<keyword evidence="1" id="KW-0805">Transcription regulation</keyword>
<dbReference type="Gene3D" id="1.10.10.60">
    <property type="entry name" value="Homeodomain-like"/>
    <property type="match status" value="2"/>
</dbReference>
<keyword evidence="2" id="KW-0238">DNA-binding</keyword>
<feature type="domain" description="HTH araC/xylS-type" evidence="5">
    <location>
        <begin position="153"/>
        <end position="250"/>
    </location>
</feature>
<dbReference type="EMBL" id="JACVDC010000040">
    <property type="protein sequence ID" value="MBC9796907.1"/>
    <property type="molecule type" value="Genomic_DNA"/>
</dbReference>
<dbReference type="InterPro" id="IPR037923">
    <property type="entry name" value="HTH-like"/>
</dbReference>
<dbReference type="InterPro" id="IPR050204">
    <property type="entry name" value="AraC_XylS_family_regulators"/>
</dbReference>
<dbReference type="GO" id="GO:0043565">
    <property type="term" value="F:sequence-specific DNA binding"/>
    <property type="evidence" value="ECO:0007669"/>
    <property type="project" value="InterPro"/>
</dbReference>
<dbReference type="InterPro" id="IPR009057">
    <property type="entry name" value="Homeodomain-like_sf"/>
</dbReference>
<accession>A0A926JSW0</accession>
<keyword evidence="3" id="KW-0010">Activator</keyword>
<keyword evidence="7" id="KW-1185">Reference proteome</keyword>
<evidence type="ECO:0000313" key="6">
    <source>
        <dbReference type="EMBL" id="MBC9796907.1"/>
    </source>
</evidence>
<dbReference type="AlphaFoldDB" id="A0A926JSW0"/>
<evidence type="ECO:0000313" key="7">
    <source>
        <dbReference type="Proteomes" id="UP000653730"/>
    </source>
</evidence>
<dbReference type="SMART" id="SM00342">
    <property type="entry name" value="HTH_ARAC"/>
    <property type="match status" value="1"/>
</dbReference>
<dbReference type="Pfam" id="PF02311">
    <property type="entry name" value="AraC_binding"/>
    <property type="match status" value="1"/>
</dbReference>
<dbReference type="InterPro" id="IPR003313">
    <property type="entry name" value="AraC-bd"/>
</dbReference>
<evidence type="ECO:0000256" key="2">
    <source>
        <dbReference type="ARBA" id="ARBA00023125"/>
    </source>
</evidence>